<dbReference type="Proteomes" id="UP000499080">
    <property type="component" value="Unassembled WGS sequence"/>
</dbReference>
<dbReference type="Gene3D" id="2.30.29.30">
    <property type="entry name" value="Pleckstrin-homology domain (PH domain)/Phosphotyrosine-binding domain (PTB)"/>
    <property type="match status" value="1"/>
</dbReference>
<dbReference type="SUPFAM" id="SSF50729">
    <property type="entry name" value="PH domain-like"/>
    <property type="match status" value="1"/>
</dbReference>
<keyword evidence="3" id="KW-1185">Reference proteome</keyword>
<reference evidence="2 3" key="1">
    <citation type="journal article" date="2019" name="Sci. Rep.">
        <title>Orb-weaving spider Araneus ventricosus genome elucidates the spidroin gene catalogue.</title>
        <authorList>
            <person name="Kono N."/>
            <person name="Nakamura H."/>
            <person name="Ohtoshi R."/>
            <person name="Moran D.A.P."/>
            <person name="Shinohara A."/>
            <person name="Yoshida Y."/>
            <person name="Fujiwara M."/>
            <person name="Mori M."/>
            <person name="Tomita M."/>
            <person name="Arakawa K."/>
        </authorList>
    </citation>
    <scope>NUCLEOTIDE SEQUENCE [LARGE SCALE GENOMIC DNA]</scope>
</reference>
<dbReference type="PANTHER" id="PTHR46001:SF3">
    <property type="entry name" value="PROTEIN STILL LIFE, ISOFORM SIF TYPE 1"/>
    <property type="match status" value="1"/>
</dbReference>
<dbReference type="InterPro" id="IPR011993">
    <property type="entry name" value="PH-like_dom_sf"/>
</dbReference>
<dbReference type="PANTHER" id="PTHR46001">
    <property type="entry name" value="TIAM (MAMMALIAN TUMOR INVASION AND METASTASIS FACTOR) HOMOLOG"/>
    <property type="match status" value="1"/>
</dbReference>
<dbReference type="CDD" id="cd00160">
    <property type="entry name" value="RhoGEF"/>
    <property type="match status" value="1"/>
</dbReference>
<dbReference type="PROSITE" id="PS50010">
    <property type="entry name" value="DH_2"/>
    <property type="match status" value="1"/>
</dbReference>
<comment type="caution">
    <text evidence="2">The sequence shown here is derived from an EMBL/GenBank/DDBJ whole genome shotgun (WGS) entry which is preliminary data.</text>
</comment>
<protein>
    <submittedName>
        <fullName evidence="2">Protein still life, isoform SIF type 1</fullName>
    </submittedName>
</protein>
<accession>A0A4Y2TDG7</accession>
<feature type="domain" description="DH" evidence="1">
    <location>
        <begin position="1"/>
        <end position="112"/>
    </location>
</feature>
<dbReference type="PROSITE" id="PS00741">
    <property type="entry name" value="DH_1"/>
    <property type="match status" value="1"/>
</dbReference>
<dbReference type="GO" id="GO:0007264">
    <property type="term" value="P:small GTPase-mediated signal transduction"/>
    <property type="evidence" value="ECO:0007669"/>
    <property type="project" value="InterPro"/>
</dbReference>
<gene>
    <name evidence="2" type="primary">sif_7</name>
    <name evidence="2" type="ORF">AVEN_2394_1</name>
</gene>
<dbReference type="AlphaFoldDB" id="A0A4Y2TDG7"/>
<dbReference type="Pfam" id="PF00621">
    <property type="entry name" value="RhoGEF"/>
    <property type="match status" value="1"/>
</dbReference>
<dbReference type="Gene3D" id="1.20.900.10">
    <property type="entry name" value="Dbl homology (DH) domain"/>
    <property type="match status" value="1"/>
</dbReference>
<dbReference type="SUPFAM" id="SSF48065">
    <property type="entry name" value="DBL homology domain (DH-domain)"/>
    <property type="match status" value="1"/>
</dbReference>
<dbReference type="InterPro" id="IPR001331">
    <property type="entry name" value="GDS_CDC24_CS"/>
</dbReference>
<dbReference type="OrthoDB" id="8059989at2759"/>
<organism evidence="2 3">
    <name type="scientific">Araneus ventricosus</name>
    <name type="common">Orbweaver spider</name>
    <name type="synonym">Epeira ventricosa</name>
    <dbReference type="NCBI Taxonomy" id="182803"/>
    <lineage>
        <taxon>Eukaryota</taxon>
        <taxon>Metazoa</taxon>
        <taxon>Ecdysozoa</taxon>
        <taxon>Arthropoda</taxon>
        <taxon>Chelicerata</taxon>
        <taxon>Arachnida</taxon>
        <taxon>Araneae</taxon>
        <taxon>Araneomorphae</taxon>
        <taxon>Entelegynae</taxon>
        <taxon>Araneoidea</taxon>
        <taxon>Araneidae</taxon>
        <taxon>Araneus</taxon>
    </lineage>
</organism>
<sequence>NVLFALGNSFLYYADQFKLYSSFCASHSKAQKVLHPGEGNAALVEFMQSRNPRGQHSFSLESYLIKPIQRILKYPLLLQQLKHLTDPTSEEHQHLAEALKGMERVAEHINEMQRIHEEYGAIFDHLHRQHLKSSKQHVDLSPGELLFYAGVDWLNISEFLGKIKKGLELYAMCFVFKTAVVFLCKEKIRQKKKLMVRALFHLDISKKENLLD</sequence>
<dbReference type="InterPro" id="IPR000219">
    <property type="entry name" value="DH_dom"/>
</dbReference>
<proteinExistence type="predicted"/>
<evidence type="ECO:0000259" key="1">
    <source>
        <dbReference type="PROSITE" id="PS50010"/>
    </source>
</evidence>
<dbReference type="InterPro" id="IPR035899">
    <property type="entry name" value="DBL_dom_sf"/>
</dbReference>
<evidence type="ECO:0000313" key="3">
    <source>
        <dbReference type="Proteomes" id="UP000499080"/>
    </source>
</evidence>
<feature type="non-terminal residue" evidence="2">
    <location>
        <position position="1"/>
    </location>
</feature>
<dbReference type="GO" id="GO:0005085">
    <property type="term" value="F:guanyl-nucleotide exchange factor activity"/>
    <property type="evidence" value="ECO:0007669"/>
    <property type="project" value="InterPro"/>
</dbReference>
<dbReference type="SMART" id="SM00325">
    <property type="entry name" value="RhoGEF"/>
    <property type="match status" value="1"/>
</dbReference>
<dbReference type="InterPro" id="IPR043537">
    <property type="entry name" value="Tiam1/Tiam2/Sif"/>
</dbReference>
<dbReference type="Pfam" id="PF23014">
    <property type="entry name" value="PH_Tiam1"/>
    <property type="match status" value="1"/>
</dbReference>
<name>A0A4Y2TDG7_ARAVE</name>
<evidence type="ECO:0000313" key="2">
    <source>
        <dbReference type="EMBL" id="GBN97476.1"/>
    </source>
</evidence>
<dbReference type="EMBL" id="BGPR01027189">
    <property type="protein sequence ID" value="GBN97476.1"/>
    <property type="molecule type" value="Genomic_DNA"/>
</dbReference>
<dbReference type="InterPro" id="IPR055230">
    <property type="entry name" value="PH_Tiam1/2"/>
</dbReference>